<feature type="compositionally biased region" description="Low complexity" evidence="1">
    <location>
        <begin position="55"/>
        <end position="72"/>
    </location>
</feature>
<evidence type="ECO:0000313" key="2">
    <source>
        <dbReference type="EMBL" id="JAD60978.1"/>
    </source>
</evidence>
<proteinExistence type="predicted"/>
<evidence type="ECO:0000256" key="1">
    <source>
        <dbReference type="SAM" id="MobiDB-lite"/>
    </source>
</evidence>
<feature type="compositionally biased region" description="Basic residues" evidence="1">
    <location>
        <begin position="86"/>
        <end position="95"/>
    </location>
</feature>
<feature type="region of interest" description="Disordered" evidence="1">
    <location>
        <begin position="7"/>
        <end position="29"/>
    </location>
</feature>
<organism evidence="2">
    <name type="scientific">Arundo donax</name>
    <name type="common">Giant reed</name>
    <name type="synonym">Donax arundinaceus</name>
    <dbReference type="NCBI Taxonomy" id="35708"/>
    <lineage>
        <taxon>Eukaryota</taxon>
        <taxon>Viridiplantae</taxon>
        <taxon>Streptophyta</taxon>
        <taxon>Embryophyta</taxon>
        <taxon>Tracheophyta</taxon>
        <taxon>Spermatophyta</taxon>
        <taxon>Magnoliopsida</taxon>
        <taxon>Liliopsida</taxon>
        <taxon>Poales</taxon>
        <taxon>Poaceae</taxon>
        <taxon>PACMAD clade</taxon>
        <taxon>Arundinoideae</taxon>
        <taxon>Arundineae</taxon>
        <taxon>Arundo</taxon>
    </lineage>
</organism>
<reference evidence="2" key="1">
    <citation type="submission" date="2014-09" db="EMBL/GenBank/DDBJ databases">
        <authorList>
            <person name="Magalhaes I.L.F."/>
            <person name="Oliveira U."/>
            <person name="Santos F.R."/>
            <person name="Vidigal T.H.D.A."/>
            <person name="Brescovit A.D."/>
            <person name="Santos A.J."/>
        </authorList>
    </citation>
    <scope>NUCLEOTIDE SEQUENCE</scope>
    <source>
        <tissue evidence="2">Shoot tissue taken approximately 20 cm above the soil surface</tissue>
    </source>
</reference>
<protein>
    <submittedName>
        <fullName evidence="2">Uncharacterized protein</fullName>
    </submittedName>
</protein>
<feature type="compositionally biased region" description="Low complexity" evidence="1">
    <location>
        <begin position="15"/>
        <end position="25"/>
    </location>
</feature>
<accession>A0A0A9BFN3</accession>
<feature type="region of interest" description="Disordered" evidence="1">
    <location>
        <begin position="45"/>
        <end position="95"/>
    </location>
</feature>
<name>A0A0A9BFN3_ARUDO</name>
<dbReference type="AlphaFoldDB" id="A0A0A9BFN3"/>
<sequence length="95" mass="9701">MYICRYAASRPVNRSSISGSAAKGGPAPGPCRRECWCWPSGVRSPSTCTPPLPPAAAASGRGGRAAARRAAPPASPAPLALPPRPLARRRARGGT</sequence>
<reference evidence="2" key="2">
    <citation type="journal article" date="2015" name="Data Brief">
        <title>Shoot transcriptome of the giant reed, Arundo donax.</title>
        <authorList>
            <person name="Barrero R.A."/>
            <person name="Guerrero F.D."/>
            <person name="Moolhuijzen P."/>
            <person name="Goolsby J.A."/>
            <person name="Tidwell J."/>
            <person name="Bellgard S.E."/>
            <person name="Bellgard M.I."/>
        </authorList>
    </citation>
    <scope>NUCLEOTIDE SEQUENCE</scope>
    <source>
        <tissue evidence="2">Shoot tissue taken approximately 20 cm above the soil surface</tissue>
    </source>
</reference>
<dbReference type="EMBL" id="GBRH01236917">
    <property type="protein sequence ID" value="JAD60978.1"/>
    <property type="molecule type" value="Transcribed_RNA"/>
</dbReference>
<feature type="compositionally biased region" description="Pro residues" evidence="1">
    <location>
        <begin position="73"/>
        <end position="85"/>
    </location>
</feature>